<dbReference type="PANTHER" id="PTHR46390:SF1">
    <property type="entry name" value="MANNOSE-1-PHOSPHATE GUANYLYLTRANSFERASE"/>
    <property type="match status" value="1"/>
</dbReference>
<dbReference type="PANTHER" id="PTHR46390">
    <property type="entry name" value="MANNOSE-1-PHOSPHATE GUANYLYLTRANSFERASE"/>
    <property type="match status" value="1"/>
</dbReference>
<dbReference type="InterPro" id="IPR029044">
    <property type="entry name" value="Nucleotide-diphossugar_trans"/>
</dbReference>
<feature type="domain" description="Mannose-6-phosphate isomerase type II C-terminal" evidence="10">
    <location>
        <begin position="350"/>
        <end position="463"/>
    </location>
</feature>
<proteinExistence type="inferred from homology"/>
<dbReference type="FunFam" id="3.90.550.10:FF:000046">
    <property type="entry name" value="Mannose-1-phosphate guanylyltransferase (GDP)"/>
    <property type="match status" value="1"/>
</dbReference>
<dbReference type="Pfam" id="PF00483">
    <property type="entry name" value="NTP_transferase"/>
    <property type="match status" value="1"/>
</dbReference>
<accession>A0A7X6DPH7</accession>
<evidence type="ECO:0000259" key="10">
    <source>
        <dbReference type="Pfam" id="PF01050"/>
    </source>
</evidence>
<dbReference type="CDD" id="cd02509">
    <property type="entry name" value="GDP-M1P_Guanylyltransferase"/>
    <property type="match status" value="1"/>
</dbReference>
<name>A0A7X6DPH7_9BACT</name>
<evidence type="ECO:0000313" key="13">
    <source>
        <dbReference type="Proteomes" id="UP000534783"/>
    </source>
</evidence>
<evidence type="ECO:0000256" key="4">
    <source>
        <dbReference type="ARBA" id="ARBA00022695"/>
    </source>
</evidence>
<dbReference type="Pfam" id="PF01050">
    <property type="entry name" value="MannoseP_isomer"/>
    <property type="match status" value="1"/>
</dbReference>
<dbReference type="Proteomes" id="UP000534783">
    <property type="component" value="Unassembled WGS sequence"/>
</dbReference>
<comment type="caution">
    <text evidence="12">The sequence shown here is derived from an EMBL/GenBank/DDBJ whole genome shotgun (WGS) entry which is preliminary data.</text>
</comment>
<dbReference type="RefSeq" id="WP_168059315.1">
    <property type="nucleotide sequence ID" value="NZ_VTOW01000002.1"/>
</dbReference>
<reference evidence="12 13" key="1">
    <citation type="journal article" date="2020" name="Nature">
        <title>Bacterial chemolithoautotrophy via manganese oxidation.</title>
        <authorList>
            <person name="Yu H."/>
            <person name="Leadbetter J.R."/>
        </authorList>
    </citation>
    <scope>NUCLEOTIDE SEQUENCE [LARGE SCALE GENOMIC DNA]</scope>
    <source>
        <strain evidence="12 13">Mn-1</strain>
    </source>
</reference>
<dbReference type="InterPro" id="IPR006375">
    <property type="entry name" value="Man1P_GuaTrfase/Man6P_Isoase"/>
</dbReference>
<dbReference type="InterPro" id="IPR054566">
    <property type="entry name" value="ManC/GMP-like_b-helix"/>
</dbReference>
<dbReference type="GO" id="GO:0000271">
    <property type="term" value="P:polysaccharide biosynthetic process"/>
    <property type="evidence" value="ECO:0007669"/>
    <property type="project" value="InterPro"/>
</dbReference>
<organism evidence="12 13">
    <name type="scientific">Candidatus Manganitrophus noduliformans</name>
    <dbReference type="NCBI Taxonomy" id="2606439"/>
    <lineage>
        <taxon>Bacteria</taxon>
        <taxon>Pseudomonadati</taxon>
        <taxon>Nitrospirota</taxon>
        <taxon>Nitrospiria</taxon>
        <taxon>Candidatus Troglogloeales</taxon>
        <taxon>Candidatus Manganitrophaceae</taxon>
        <taxon>Candidatus Manganitrophus</taxon>
    </lineage>
</organism>
<evidence type="ECO:0000259" key="11">
    <source>
        <dbReference type="Pfam" id="PF22640"/>
    </source>
</evidence>
<dbReference type="Pfam" id="PF22640">
    <property type="entry name" value="ManC_GMP_beta-helix"/>
    <property type="match status" value="1"/>
</dbReference>
<dbReference type="Gene3D" id="3.90.550.10">
    <property type="entry name" value="Spore Coat Polysaccharide Biosynthesis Protein SpsA, Chain A"/>
    <property type="match status" value="1"/>
</dbReference>
<keyword evidence="6" id="KW-0342">GTP-binding</keyword>
<dbReference type="EC" id="2.7.7.13" evidence="2"/>
<dbReference type="InterPro" id="IPR049577">
    <property type="entry name" value="GMPP_N"/>
</dbReference>
<keyword evidence="4 12" id="KW-0548">Nucleotidyltransferase</keyword>
<dbReference type="SUPFAM" id="SSF51182">
    <property type="entry name" value="RmlC-like cupins"/>
    <property type="match status" value="1"/>
</dbReference>
<dbReference type="AlphaFoldDB" id="A0A7X6DPH7"/>
<comment type="catalytic activity">
    <reaction evidence="7">
        <text>alpha-D-mannose 1-phosphate + GTP + H(+) = GDP-alpha-D-mannose + diphosphate</text>
        <dbReference type="Rhea" id="RHEA:15229"/>
        <dbReference type="ChEBI" id="CHEBI:15378"/>
        <dbReference type="ChEBI" id="CHEBI:33019"/>
        <dbReference type="ChEBI" id="CHEBI:37565"/>
        <dbReference type="ChEBI" id="CHEBI:57527"/>
        <dbReference type="ChEBI" id="CHEBI:58409"/>
        <dbReference type="EC" id="2.7.7.13"/>
    </reaction>
</comment>
<dbReference type="SUPFAM" id="SSF53448">
    <property type="entry name" value="Nucleotide-diphospho-sugar transferases"/>
    <property type="match status" value="1"/>
</dbReference>
<evidence type="ECO:0000256" key="1">
    <source>
        <dbReference type="ARBA" id="ARBA00006115"/>
    </source>
</evidence>
<evidence type="ECO:0000256" key="6">
    <source>
        <dbReference type="ARBA" id="ARBA00023134"/>
    </source>
</evidence>
<evidence type="ECO:0000256" key="7">
    <source>
        <dbReference type="ARBA" id="ARBA00047343"/>
    </source>
</evidence>
<keyword evidence="13" id="KW-1185">Reference proteome</keyword>
<dbReference type="NCBIfam" id="TIGR01479">
    <property type="entry name" value="GMP_PMI"/>
    <property type="match status" value="1"/>
</dbReference>
<keyword evidence="3 12" id="KW-0808">Transferase</keyword>
<dbReference type="InterPro" id="IPR014710">
    <property type="entry name" value="RmlC-like_jellyroll"/>
</dbReference>
<dbReference type="GO" id="GO:0009298">
    <property type="term" value="P:GDP-mannose biosynthetic process"/>
    <property type="evidence" value="ECO:0007669"/>
    <property type="project" value="TreeGrafter"/>
</dbReference>
<dbReference type="EMBL" id="VTOW01000002">
    <property type="protein sequence ID" value="NKE70970.1"/>
    <property type="molecule type" value="Genomic_DNA"/>
</dbReference>
<dbReference type="InterPro" id="IPR051161">
    <property type="entry name" value="Mannose-6P_isomerase_type2"/>
</dbReference>
<evidence type="ECO:0000256" key="5">
    <source>
        <dbReference type="ARBA" id="ARBA00022741"/>
    </source>
</evidence>
<evidence type="ECO:0000313" key="12">
    <source>
        <dbReference type="EMBL" id="NKE70970.1"/>
    </source>
</evidence>
<feature type="domain" description="MannoseP isomerase/GMP-like beta-helix" evidence="11">
    <location>
        <begin position="291"/>
        <end position="345"/>
    </location>
</feature>
<evidence type="ECO:0000259" key="9">
    <source>
        <dbReference type="Pfam" id="PF00483"/>
    </source>
</evidence>
<dbReference type="GO" id="GO:0004475">
    <property type="term" value="F:mannose-1-phosphate guanylyltransferase (GTP) activity"/>
    <property type="evidence" value="ECO:0007669"/>
    <property type="project" value="UniProtKB-EC"/>
</dbReference>
<keyword evidence="12" id="KW-0413">Isomerase</keyword>
<gene>
    <name evidence="12" type="ORF">MNODULE_09495</name>
</gene>
<dbReference type="GO" id="GO:0016853">
    <property type="term" value="F:isomerase activity"/>
    <property type="evidence" value="ECO:0007669"/>
    <property type="project" value="UniProtKB-KW"/>
</dbReference>
<dbReference type="CDD" id="cd02213">
    <property type="entry name" value="cupin_PMI_typeII_C"/>
    <property type="match status" value="1"/>
</dbReference>
<feature type="domain" description="Nucleotidyl transferase" evidence="9">
    <location>
        <begin position="3"/>
        <end position="284"/>
    </location>
</feature>
<dbReference type="InterPro" id="IPR011051">
    <property type="entry name" value="RmlC_Cupin_sf"/>
</dbReference>
<keyword evidence="5" id="KW-0547">Nucleotide-binding</keyword>
<dbReference type="GO" id="GO:0005525">
    <property type="term" value="F:GTP binding"/>
    <property type="evidence" value="ECO:0007669"/>
    <property type="project" value="UniProtKB-KW"/>
</dbReference>
<dbReference type="FunFam" id="2.60.120.10:FF:000032">
    <property type="entry name" value="Mannose-1-phosphate guanylyltransferase/mannose-6-phosphate isomerase"/>
    <property type="match status" value="1"/>
</dbReference>
<evidence type="ECO:0000256" key="2">
    <source>
        <dbReference type="ARBA" id="ARBA00012387"/>
    </source>
</evidence>
<dbReference type="InterPro" id="IPR005835">
    <property type="entry name" value="NTP_transferase_dom"/>
</dbReference>
<evidence type="ECO:0000256" key="8">
    <source>
        <dbReference type="RuleBase" id="RU004190"/>
    </source>
</evidence>
<comment type="similarity">
    <text evidence="1 8">Belongs to the mannose-6-phosphate isomerase type 2 family.</text>
</comment>
<dbReference type="Gene3D" id="2.60.120.10">
    <property type="entry name" value="Jelly Rolls"/>
    <property type="match status" value="1"/>
</dbReference>
<sequence>MYGVILAGGSGTRFWPLSREEYPKQLLKIFGNQSLIQATLSRIADLIPSNQTYIATNPSQAEQIKFQLKPSREGPHFIYEPMGRNTAAAIGLAATYLRKRFQDGVMAVLSADHFIREPQVFIEALRLGESLADEGYLVTLGAKPTRPETGYGYIQKGKPFPNQPGASTVQRFVEKPNRETAEQYLKREDHFWNTGIFLWKISTILAEIKQFVPELSEGLKEIEQKIGTAEEAEALARVYPTLPSISIDYAVLEKSDRLAVISTDMGWEDVGSWSALDEVIERDENGNILTGNVVNIGSSNSIIYGQKRVVAVVGLKDIVVADTEDATLICSKDKAQEVKKVVEALKGRNGDEHRVHRTVIRAWGSYTVLEEGRDYKIKRILVNPRARLSLQMHHKRSEHWVVVAGTARVTCGESVYTIQANQSTFVPMGVKHRLENPGDEPLQIIEVQSGNYLGEDDIVRYQDDYGRVEAKKG</sequence>
<evidence type="ECO:0000256" key="3">
    <source>
        <dbReference type="ARBA" id="ARBA00022679"/>
    </source>
</evidence>
<protein>
    <recommendedName>
        <fullName evidence="2">mannose-1-phosphate guanylyltransferase</fullName>
        <ecNumber evidence="2">2.7.7.13</ecNumber>
    </recommendedName>
</protein>
<dbReference type="InterPro" id="IPR001538">
    <property type="entry name" value="Man6P_isomerase-2_C"/>
</dbReference>